<keyword evidence="2" id="KW-0934">Plastid</keyword>
<dbReference type="PANTHER" id="PTHR35690:SF1">
    <property type="entry name" value="OS01G0363500 PROTEIN"/>
    <property type="match status" value="1"/>
</dbReference>
<evidence type="ECO:0000256" key="1">
    <source>
        <dbReference type="ARBA" id="ARBA00004474"/>
    </source>
</evidence>
<organism evidence="4 5">
    <name type="scientific">Dunaliella salina</name>
    <name type="common">Green alga</name>
    <name type="synonym">Protococcus salinus</name>
    <dbReference type="NCBI Taxonomy" id="3046"/>
    <lineage>
        <taxon>Eukaryota</taxon>
        <taxon>Viridiplantae</taxon>
        <taxon>Chlorophyta</taxon>
        <taxon>core chlorophytes</taxon>
        <taxon>Chlorophyceae</taxon>
        <taxon>CS clade</taxon>
        <taxon>Chlamydomonadales</taxon>
        <taxon>Dunaliellaceae</taxon>
        <taxon>Dunaliella</taxon>
    </lineage>
</organism>
<evidence type="ECO:0000256" key="2">
    <source>
        <dbReference type="ARBA" id="ARBA00022640"/>
    </source>
</evidence>
<proteinExistence type="predicted"/>
<dbReference type="EMBL" id="MU069981">
    <property type="protein sequence ID" value="KAF5831050.1"/>
    <property type="molecule type" value="Genomic_DNA"/>
</dbReference>
<reference evidence="4" key="1">
    <citation type="submission" date="2017-08" db="EMBL/GenBank/DDBJ databases">
        <authorList>
            <person name="Polle J.E."/>
            <person name="Barry K."/>
            <person name="Cushman J."/>
            <person name="Schmutz J."/>
            <person name="Tran D."/>
            <person name="Hathwaick L.T."/>
            <person name="Yim W.C."/>
            <person name="Jenkins J."/>
            <person name="Mckie-Krisberg Z.M."/>
            <person name="Prochnik S."/>
            <person name="Lindquist E."/>
            <person name="Dockter R.B."/>
            <person name="Adam C."/>
            <person name="Molina H."/>
            <person name="Bunkerborg J."/>
            <person name="Jin E."/>
            <person name="Buchheim M."/>
            <person name="Magnuson J."/>
        </authorList>
    </citation>
    <scope>NUCLEOTIDE SEQUENCE</scope>
    <source>
        <strain evidence="4">CCAP 19/18</strain>
    </source>
</reference>
<evidence type="ECO:0000259" key="3">
    <source>
        <dbReference type="Pfam" id="PF04755"/>
    </source>
</evidence>
<comment type="subcellular location">
    <subcellularLocation>
        <location evidence="1">Plastid</location>
    </subcellularLocation>
</comment>
<gene>
    <name evidence="4" type="ORF">DUNSADRAFT_13661</name>
</gene>
<dbReference type="PANTHER" id="PTHR35690">
    <property type="entry name" value="OS01G0363500 PROTEIN"/>
    <property type="match status" value="1"/>
</dbReference>
<protein>
    <recommendedName>
        <fullName evidence="3">Plastid lipid-associated protein/fibrillin conserved domain-containing protein</fullName>
    </recommendedName>
</protein>
<keyword evidence="5" id="KW-1185">Reference proteome</keyword>
<dbReference type="Proteomes" id="UP000815325">
    <property type="component" value="Unassembled WGS sequence"/>
</dbReference>
<sequence length="225" mass="25292">MLSLKTGHRACLRGRVARTEKGLLGLSSHRHRQLLAHPLASSQQKVDRELTDNGGISGALQVLRKAATRKSVAPREVEEAMAHVEKHQQQHEQIKQASSIDGKWRLVFSTSTKLRMFQYIPVKEDVRIDVQAKKISLESVLGPFDFLINGEVCSFTEATCALEFQFKEVQVFMSRNKVWAKERPPTPAKTYTFFYVDPEEGTNNTIISIARSSAGGMSLLLRNPE</sequence>
<evidence type="ECO:0000313" key="5">
    <source>
        <dbReference type="Proteomes" id="UP000815325"/>
    </source>
</evidence>
<feature type="domain" description="Plastid lipid-associated protein/fibrillin conserved" evidence="3">
    <location>
        <begin position="70"/>
        <end position="117"/>
    </location>
</feature>
<evidence type="ECO:0000313" key="4">
    <source>
        <dbReference type="EMBL" id="KAF5831050.1"/>
    </source>
</evidence>
<accession>A0ABQ7G901</accession>
<dbReference type="Pfam" id="PF04755">
    <property type="entry name" value="PAP_fibrillin"/>
    <property type="match status" value="1"/>
</dbReference>
<name>A0ABQ7G901_DUNSA</name>
<comment type="caution">
    <text evidence="4">The sequence shown here is derived from an EMBL/GenBank/DDBJ whole genome shotgun (WGS) entry which is preliminary data.</text>
</comment>
<dbReference type="InterPro" id="IPR006843">
    <property type="entry name" value="PAP/fibrillin_dom"/>
</dbReference>